<dbReference type="AlphaFoldDB" id="A0A1H3N142"/>
<dbReference type="EMBL" id="FNPK01000034">
    <property type="protein sequence ID" value="SDY81959.1"/>
    <property type="molecule type" value="Genomic_DNA"/>
</dbReference>
<sequence>MSFFDSLLCHASNMHCKIHDIKCAIQDAAWSAEKKVYKSIDYVIENPAKSAAIATTTVLSAGVAYVNAPVIAVAIAKTGVLGKTATTGAVISKLTGAPLARASLAKLGFGAISIGGKGIAGGKFVIATTTATTTATVTVAASKLNKNKSK</sequence>
<keyword evidence="2" id="KW-1185">Reference proteome</keyword>
<dbReference type="Proteomes" id="UP000199035">
    <property type="component" value="Unassembled WGS sequence"/>
</dbReference>
<evidence type="ECO:0000313" key="2">
    <source>
        <dbReference type="Proteomes" id="UP000199035"/>
    </source>
</evidence>
<protein>
    <submittedName>
        <fullName evidence="1">Uncharacterized protein</fullName>
    </submittedName>
</protein>
<dbReference type="RefSeq" id="WP_092692597.1">
    <property type="nucleotide sequence ID" value="NZ_FNPK01000034.1"/>
</dbReference>
<proteinExistence type="predicted"/>
<organism evidence="1 2">
    <name type="scientific">Acinetobacter kyonggiensis</name>
    <dbReference type="NCBI Taxonomy" id="595670"/>
    <lineage>
        <taxon>Bacteria</taxon>
        <taxon>Pseudomonadati</taxon>
        <taxon>Pseudomonadota</taxon>
        <taxon>Gammaproteobacteria</taxon>
        <taxon>Moraxellales</taxon>
        <taxon>Moraxellaceae</taxon>
        <taxon>Acinetobacter</taxon>
    </lineage>
</organism>
<gene>
    <name evidence="1" type="ORF">SAMN05421643_1342</name>
</gene>
<accession>A0A1H3N142</accession>
<name>A0A1H3N142_9GAMM</name>
<evidence type="ECO:0000313" key="1">
    <source>
        <dbReference type="EMBL" id="SDY81959.1"/>
    </source>
</evidence>
<reference evidence="2" key="1">
    <citation type="submission" date="2016-10" db="EMBL/GenBank/DDBJ databases">
        <authorList>
            <person name="Varghese N."/>
            <person name="Submissions S."/>
        </authorList>
    </citation>
    <scope>NUCLEOTIDE SEQUENCE [LARGE SCALE GENOMIC DNA]</scope>
    <source>
        <strain evidence="2">ANC 5109</strain>
    </source>
</reference>